<evidence type="ECO:0008006" key="4">
    <source>
        <dbReference type="Google" id="ProtNLM"/>
    </source>
</evidence>
<organism evidence="2 3">
    <name type="scientific">Pseudobythopirellula maris</name>
    <dbReference type="NCBI Taxonomy" id="2527991"/>
    <lineage>
        <taxon>Bacteria</taxon>
        <taxon>Pseudomonadati</taxon>
        <taxon>Planctomycetota</taxon>
        <taxon>Planctomycetia</taxon>
        <taxon>Pirellulales</taxon>
        <taxon>Lacipirellulaceae</taxon>
        <taxon>Pseudobythopirellula</taxon>
    </lineage>
</organism>
<gene>
    <name evidence="2" type="ORF">Mal64_08840</name>
</gene>
<keyword evidence="1" id="KW-0732">Signal</keyword>
<dbReference type="EMBL" id="SJPQ01000001">
    <property type="protein sequence ID" value="TWT90493.1"/>
    <property type="molecule type" value="Genomic_DNA"/>
</dbReference>
<dbReference type="AlphaFoldDB" id="A0A5C5ZW58"/>
<feature type="chain" id="PRO_5023073458" description="PEP-CTERM protein-sorting domain-containing protein" evidence="1">
    <location>
        <begin position="30"/>
        <end position="637"/>
    </location>
</feature>
<proteinExistence type="predicted"/>
<keyword evidence="3" id="KW-1185">Reference proteome</keyword>
<accession>A0A5C5ZW58</accession>
<evidence type="ECO:0000313" key="2">
    <source>
        <dbReference type="EMBL" id="TWT90493.1"/>
    </source>
</evidence>
<feature type="signal peptide" evidence="1">
    <location>
        <begin position="1"/>
        <end position="29"/>
    </location>
</feature>
<evidence type="ECO:0000256" key="1">
    <source>
        <dbReference type="SAM" id="SignalP"/>
    </source>
</evidence>
<reference evidence="2 3" key="1">
    <citation type="submission" date="2019-02" db="EMBL/GenBank/DDBJ databases">
        <title>Deep-cultivation of Planctomycetes and their phenomic and genomic characterization uncovers novel biology.</title>
        <authorList>
            <person name="Wiegand S."/>
            <person name="Jogler M."/>
            <person name="Boedeker C."/>
            <person name="Pinto D."/>
            <person name="Vollmers J."/>
            <person name="Rivas-Marin E."/>
            <person name="Kohn T."/>
            <person name="Peeters S.H."/>
            <person name="Heuer A."/>
            <person name="Rast P."/>
            <person name="Oberbeckmann S."/>
            <person name="Bunk B."/>
            <person name="Jeske O."/>
            <person name="Meyerdierks A."/>
            <person name="Storesund J.E."/>
            <person name="Kallscheuer N."/>
            <person name="Luecker S."/>
            <person name="Lage O.M."/>
            <person name="Pohl T."/>
            <person name="Merkel B.J."/>
            <person name="Hornburger P."/>
            <person name="Mueller R.-W."/>
            <person name="Bruemmer F."/>
            <person name="Labrenz M."/>
            <person name="Spormann A.M."/>
            <person name="Op Den Camp H."/>
            <person name="Overmann J."/>
            <person name="Amann R."/>
            <person name="Jetten M.S.M."/>
            <person name="Mascher T."/>
            <person name="Medema M.H."/>
            <person name="Devos D.P."/>
            <person name="Kaster A.-K."/>
            <person name="Ovreas L."/>
            <person name="Rohde M."/>
            <person name="Galperin M.Y."/>
            <person name="Jogler C."/>
        </authorList>
    </citation>
    <scope>NUCLEOTIDE SEQUENCE [LARGE SCALE GENOMIC DNA]</scope>
    <source>
        <strain evidence="2 3">Mal64</strain>
    </source>
</reference>
<comment type="caution">
    <text evidence="2">The sequence shown here is derived from an EMBL/GenBank/DDBJ whole genome shotgun (WGS) entry which is preliminary data.</text>
</comment>
<dbReference type="RefSeq" id="WP_197525442.1">
    <property type="nucleotide sequence ID" value="NZ_SJPQ01000001.1"/>
</dbReference>
<dbReference type="NCBIfam" id="TIGR02595">
    <property type="entry name" value="PEP_CTERM"/>
    <property type="match status" value="1"/>
</dbReference>
<protein>
    <recommendedName>
        <fullName evidence="4">PEP-CTERM protein-sorting domain-containing protein</fullName>
    </recommendedName>
</protein>
<evidence type="ECO:0000313" key="3">
    <source>
        <dbReference type="Proteomes" id="UP000315440"/>
    </source>
</evidence>
<name>A0A5C5ZW58_9BACT</name>
<dbReference type="InterPro" id="IPR013424">
    <property type="entry name" value="Ice-binding_C"/>
</dbReference>
<dbReference type="PROSITE" id="PS00018">
    <property type="entry name" value="EF_HAND_1"/>
    <property type="match status" value="1"/>
</dbReference>
<dbReference type="InterPro" id="IPR018247">
    <property type="entry name" value="EF_Hand_1_Ca_BS"/>
</dbReference>
<sequence length="637" mass="65014" precursor="true">MPKPQAFSASRLRLLITTTALLVATNAQAFDVFWTGGVGSWTSGGNWDAQAEPDSFFEDVPIINNGGTATLSTSAIGAAGLVLGQSAGDSGTVIIQPGGDLELIDTPGAASLVPPDGIANIGLAGQALLEVHGGGSFSSTSIDINALGALRVGTAGAGGATVASTGSLFNDGVLEVRGAGHAFTVATNASLEGNSVFVPHLTSSVHSAIGVTGNAALGGVLRPMATGVVPAVGDSWDLIDAETISGGFANTDFSALPALSGGRVYRASVEAGGSGQVLRLGVDQSLTLRVDWSTKEVTLMNQGTDPVTLDGYSVASIQGSLNAASFNGLDDQNVGGADAWQEANPTANSLNELNPLGSLSIAGGQDYLLGEVFAPALSLPFGASPEDIGFEYSTPTGELLSGIVEYVGERDTNNLRLTVDPSTGQAQLRNDGGVPIALDGYSILSGTGSLLTSWQSLDDQNVDGANAWNEAAPTANEVSELNPAASTTITPNQGHDLGVLWDTSGARDLQLVFSLLGEATPRTGAVIFGDLPELSDGLWGDYNGNGVVDAADFTVWRDHLNDPDESALNGNGNGGGVDMSDYDFWVSHFGETNLLPASLSHSASVPEPTGLTLLALALGASGLSRRQPRGRPRREEK</sequence>
<dbReference type="Proteomes" id="UP000315440">
    <property type="component" value="Unassembled WGS sequence"/>
</dbReference>